<organism evidence="2 3">
    <name type="scientific">Psilocybe cyanescens</name>
    <dbReference type="NCBI Taxonomy" id="93625"/>
    <lineage>
        <taxon>Eukaryota</taxon>
        <taxon>Fungi</taxon>
        <taxon>Dikarya</taxon>
        <taxon>Basidiomycota</taxon>
        <taxon>Agaricomycotina</taxon>
        <taxon>Agaricomycetes</taxon>
        <taxon>Agaricomycetidae</taxon>
        <taxon>Agaricales</taxon>
        <taxon>Agaricineae</taxon>
        <taxon>Strophariaceae</taxon>
        <taxon>Psilocybe</taxon>
    </lineage>
</organism>
<feature type="region of interest" description="Disordered" evidence="1">
    <location>
        <begin position="1"/>
        <end position="21"/>
    </location>
</feature>
<comment type="caution">
    <text evidence="2">The sequence shown here is derived from an EMBL/GenBank/DDBJ whole genome shotgun (WGS) entry which is preliminary data.</text>
</comment>
<proteinExistence type="predicted"/>
<reference evidence="2 3" key="1">
    <citation type="journal article" date="2018" name="Evol. Lett.">
        <title>Horizontal gene cluster transfer increased hallucinogenic mushroom diversity.</title>
        <authorList>
            <person name="Reynolds H.T."/>
            <person name="Vijayakumar V."/>
            <person name="Gluck-Thaler E."/>
            <person name="Korotkin H.B."/>
            <person name="Matheny P.B."/>
            <person name="Slot J.C."/>
        </authorList>
    </citation>
    <scope>NUCLEOTIDE SEQUENCE [LARGE SCALE GENOMIC DNA]</scope>
    <source>
        <strain evidence="2 3">2631</strain>
    </source>
</reference>
<name>A0A409XQ72_PSICY</name>
<protein>
    <submittedName>
        <fullName evidence="2">Uncharacterized protein</fullName>
    </submittedName>
</protein>
<evidence type="ECO:0000313" key="3">
    <source>
        <dbReference type="Proteomes" id="UP000283269"/>
    </source>
</evidence>
<sequence>MERHQDSSKSNPELGESVKPGRHLASGRTALHFPSAGSTRLRQHGLSARGILATRRHEMSHAIVEVCLSAFLYLRKMLNYGNQWVGTIFGKTFYYQCKDSGRKFQ</sequence>
<gene>
    <name evidence="2" type="ORF">CVT25_004352</name>
</gene>
<evidence type="ECO:0000313" key="2">
    <source>
        <dbReference type="EMBL" id="PPQ92864.1"/>
    </source>
</evidence>
<dbReference type="EMBL" id="NHYD01000963">
    <property type="protein sequence ID" value="PPQ92864.1"/>
    <property type="molecule type" value="Genomic_DNA"/>
</dbReference>
<keyword evidence="3" id="KW-1185">Reference proteome</keyword>
<accession>A0A409XQ72</accession>
<dbReference type="Proteomes" id="UP000283269">
    <property type="component" value="Unassembled WGS sequence"/>
</dbReference>
<dbReference type="AlphaFoldDB" id="A0A409XQ72"/>
<evidence type="ECO:0000256" key="1">
    <source>
        <dbReference type="SAM" id="MobiDB-lite"/>
    </source>
</evidence>
<dbReference type="InParanoid" id="A0A409XQ72"/>